<dbReference type="PANTHER" id="PTHR11352:SF0">
    <property type="entry name" value="PROLIFERATING CELL NUCLEAR ANTIGEN"/>
    <property type="match status" value="1"/>
</dbReference>
<sequence>MSSQEKSKSSEHSATPQAHSMGLDGLSLPGQQPPNLTPEYGLITFPLVHLNLRSNGFDWYCCDRTLAMGVNLTSMSKILRCAGNEDIITLCANDTAETLLLAFETESEH</sequence>
<gene>
    <name evidence="5" type="ORF">J4Q44_G00133830</name>
</gene>
<feature type="domain" description="Proliferating cell nuclear antigen PCNA N-terminal" evidence="4">
    <location>
        <begin position="47"/>
        <end position="108"/>
    </location>
</feature>
<organism evidence="5 6">
    <name type="scientific">Coregonus suidteri</name>
    <dbReference type="NCBI Taxonomy" id="861788"/>
    <lineage>
        <taxon>Eukaryota</taxon>
        <taxon>Metazoa</taxon>
        <taxon>Chordata</taxon>
        <taxon>Craniata</taxon>
        <taxon>Vertebrata</taxon>
        <taxon>Euteleostomi</taxon>
        <taxon>Actinopterygii</taxon>
        <taxon>Neopterygii</taxon>
        <taxon>Teleostei</taxon>
        <taxon>Protacanthopterygii</taxon>
        <taxon>Salmoniformes</taxon>
        <taxon>Salmonidae</taxon>
        <taxon>Coregoninae</taxon>
        <taxon>Coregonus</taxon>
    </lineage>
</organism>
<keyword evidence="2" id="KW-0238">DNA-binding</keyword>
<dbReference type="GO" id="GO:0019985">
    <property type="term" value="P:translesion synthesis"/>
    <property type="evidence" value="ECO:0007669"/>
    <property type="project" value="TreeGrafter"/>
</dbReference>
<dbReference type="Proteomes" id="UP001356427">
    <property type="component" value="Unassembled WGS sequence"/>
</dbReference>
<dbReference type="GO" id="GO:0030337">
    <property type="term" value="F:DNA polymerase processivity factor activity"/>
    <property type="evidence" value="ECO:0007669"/>
    <property type="project" value="InterPro"/>
</dbReference>
<feature type="compositionally biased region" description="Basic and acidic residues" evidence="3">
    <location>
        <begin position="1"/>
        <end position="11"/>
    </location>
</feature>
<dbReference type="AlphaFoldDB" id="A0AAN8QU20"/>
<dbReference type="InterPro" id="IPR046938">
    <property type="entry name" value="DNA_clamp_sf"/>
</dbReference>
<dbReference type="SUPFAM" id="SSF55979">
    <property type="entry name" value="DNA clamp"/>
    <property type="match status" value="1"/>
</dbReference>
<proteinExistence type="predicted"/>
<dbReference type="GO" id="GO:0006298">
    <property type="term" value="P:mismatch repair"/>
    <property type="evidence" value="ECO:0007669"/>
    <property type="project" value="TreeGrafter"/>
</dbReference>
<dbReference type="GO" id="GO:0006275">
    <property type="term" value="P:regulation of DNA replication"/>
    <property type="evidence" value="ECO:0007669"/>
    <property type="project" value="InterPro"/>
</dbReference>
<accession>A0AAN8QU20</accession>
<evidence type="ECO:0000313" key="6">
    <source>
        <dbReference type="Proteomes" id="UP001356427"/>
    </source>
</evidence>
<evidence type="ECO:0000259" key="4">
    <source>
        <dbReference type="Pfam" id="PF00705"/>
    </source>
</evidence>
<feature type="region of interest" description="Disordered" evidence="3">
    <location>
        <begin position="1"/>
        <end position="33"/>
    </location>
</feature>
<dbReference type="PANTHER" id="PTHR11352">
    <property type="entry name" value="PROLIFERATING CELL NUCLEAR ANTIGEN"/>
    <property type="match status" value="1"/>
</dbReference>
<name>A0AAN8QU20_9TELE</name>
<comment type="caution">
    <text evidence="5">The sequence shown here is derived from an EMBL/GenBank/DDBJ whole genome shotgun (WGS) entry which is preliminary data.</text>
</comment>
<reference evidence="5 6" key="1">
    <citation type="submission" date="2021-04" db="EMBL/GenBank/DDBJ databases">
        <authorList>
            <person name="De Guttry C."/>
            <person name="Zahm M."/>
            <person name="Klopp C."/>
            <person name="Cabau C."/>
            <person name="Louis A."/>
            <person name="Berthelot C."/>
            <person name="Parey E."/>
            <person name="Roest Crollius H."/>
            <person name="Montfort J."/>
            <person name="Robinson-Rechavi M."/>
            <person name="Bucao C."/>
            <person name="Bouchez O."/>
            <person name="Gislard M."/>
            <person name="Lluch J."/>
            <person name="Milhes M."/>
            <person name="Lampietro C."/>
            <person name="Lopez Roques C."/>
            <person name="Donnadieu C."/>
            <person name="Braasch I."/>
            <person name="Desvignes T."/>
            <person name="Postlethwait J."/>
            <person name="Bobe J."/>
            <person name="Wedekind C."/>
            <person name="Guiguen Y."/>
        </authorList>
    </citation>
    <scope>NUCLEOTIDE SEQUENCE [LARGE SCALE GENOMIC DNA]</scope>
    <source>
        <strain evidence="5">Cs_M1</strain>
        <tissue evidence="5">Blood</tissue>
    </source>
</reference>
<dbReference type="Pfam" id="PF00705">
    <property type="entry name" value="PCNA_N"/>
    <property type="match status" value="1"/>
</dbReference>
<dbReference type="EMBL" id="JAGTTL010000011">
    <property type="protein sequence ID" value="KAK6315859.1"/>
    <property type="molecule type" value="Genomic_DNA"/>
</dbReference>
<protein>
    <recommendedName>
        <fullName evidence="1">Proliferating cell nuclear antigen</fullName>
    </recommendedName>
</protein>
<dbReference type="GO" id="GO:0043626">
    <property type="term" value="C:PCNA complex"/>
    <property type="evidence" value="ECO:0007669"/>
    <property type="project" value="TreeGrafter"/>
</dbReference>
<evidence type="ECO:0000313" key="5">
    <source>
        <dbReference type="EMBL" id="KAK6315859.1"/>
    </source>
</evidence>
<dbReference type="GO" id="GO:0003677">
    <property type="term" value="F:DNA binding"/>
    <property type="evidence" value="ECO:0007669"/>
    <property type="project" value="UniProtKB-KW"/>
</dbReference>
<dbReference type="GO" id="GO:0006272">
    <property type="term" value="P:leading strand elongation"/>
    <property type="evidence" value="ECO:0007669"/>
    <property type="project" value="TreeGrafter"/>
</dbReference>
<dbReference type="InterPro" id="IPR022648">
    <property type="entry name" value="Pr_cel_nuc_antig_N"/>
</dbReference>
<evidence type="ECO:0000256" key="3">
    <source>
        <dbReference type="SAM" id="MobiDB-lite"/>
    </source>
</evidence>
<evidence type="ECO:0000256" key="2">
    <source>
        <dbReference type="ARBA" id="ARBA00023125"/>
    </source>
</evidence>
<evidence type="ECO:0000256" key="1">
    <source>
        <dbReference type="ARBA" id="ARBA00020229"/>
    </source>
</evidence>
<dbReference type="InterPro" id="IPR000730">
    <property type="entry name" value="Pr_cel_nuc_antig"/>
</dbReference>
<dbReference type="Gene3D" id="3.10.150.10">
    <property type="entry name" value="DNA Polymerase III, subunit A, domain 2"/>
    <property type="match status" value="1"/>
</dbReference>
<keyword evidence="6" id="KW-1185">Reference proteome</keyword>